<dbReference type="InterPro" id="IPR011109">
    <property type="entry name" value="DNA_bind_recombinase_dom"/>
</dbReference>
<dbReference type="InterPro" id="IPR006119">
    <property type="entry name" value="Resolv_N"/>
</dbReference>
<dbReference type="CDD" id="cd00338">
    <property type="entry name" value="Ser_Recombinase"/>
    <property type="match status" value="1"/>
</dbReference>
<evidence type="ECO:0000259" key="4">
    <source>
        <dbReference type="PROSITE" id="PS51736"/>
    </source>
</evidence>
<sequence>MPTAYSYVRFSTPDQLKGDSLRRQTEISQAYVEEHGLTLDTTLHFRDLGLSAFDRSNVTRGALGGFLEAIKRGRVEPGSFLLVESLDRLSRAEVLDAFAVFSDILKQGITIVTLADRMVYSQESLRSNFGNLIGSLSIMARAHEESAMKSRRLKAVWDNKREKIEEKKLTARCPQWMRLSEDRSRFEFIPERVETVRKIVDWSRGGLGNTAINKRLNAEEIPTFTKSAKGWQASSVDKILASHALYGAFQMHTRVEGKTIPDGDPVGDYFPAIITKEDFFLLQSIRQGRRTDSGGKARKGNDVPNLFSGLVKCGYCGSSIVMLGSARSNKADGTPRPMRKSLGCDGARRGHNCYGVQWEYTAFETSFLTFCQGVQLDNFIRDEAIDAQSNNVTLSLNQLVAAAKAEVDDIQTRLNRLTALAEMGDTPMTILTRIRELELQLLEKTDALDELDKQLSIALTSSQYRAEKVADVRALIERMNTMDEQTRFDVRAALAEHLRHMIHRIDVFPAGTIYTQAEIDQRRDSLIAQGYSKKRADIYLAETHRTAPKRLGQGKRGRYDPNASKGRHFNIYGKSGGVRSIYPDHDDPQSIIVNIASRTSKV</sequence>
<dbReference type="EMBL" id="JACHBW010000002">
    <property type="protein sequence ID" value="MBB6101238.1"/>
    <property type="molecule type" value="Genomic_DNA"/>
</dbReference>
<feature type="domain" description="Resolvase/invertase-type recombinase catalytic" evidence="4">
    <location>
        <begin position="3"/>
        <end position="164"/>
    </location>
</feature>
<keyword evidence="3" id="KW-0175">Coiled coil</keyword>
<evidence type="ECO:0000313" key="6">
    <source>
        <dbReference type="EMBL" id="MBB6101238.1"/>
    </source>
</evidence>
<dbReference type="Proteomes" id="UP000571554">
    <property type="component" value="Unassembled WGS sequence"/>
</dbReference>
<dbReference type="SMART" id="SM00857">
    <property type="entry name" value="Resolvase"/>
    <property type="match status" value="1"/>
</dbReference>
<dbReference type="Pfam" id="PF07508">
    <property type="entry name" value="Recombinase"/>
    <property type="match status" value="1"/>
</dbReference>
<dbReference type="GO" id="GO:0000150">
    <property type="term" value="F:DNA strand exchange activity"/>
    <property type="evidence" value="ECO:0007669"/>
    <property type="project" value="InterPro"/>
</dbReference>
<evidence type="ECO:0000259" key="5">
    <source>
        <dbReference type="PROSITE" id="PS51737"/>
    </source>
</evidence>
<dbReference type="Gene3D" id="3.40.50.1390">
    <property type="entry name" value="Resolvase, N-terminal catalytic domain"/>
    <property type="match status" value="1"/>
</dbReference>
<name>A0A7W9TTL0_9BURK</name>
<feature type="coiled-coil region" evidence="3">
    <location>
        <begin position="400"/>
        <end position="454"/>
    </location>
</feature>
<reference evidence="6 7" key="1">
    <citation type="submission" date="2020-08" db="EMBL/GenBank/DDBJ databases">
        <title>Above-ground endophytic microbial communities from plants in different locations in the United States.</title>
        <authorList>
            <person name="Frank C."/>
        </authorList>
    </citation>
    <scope>NUCLEOTIDE SEQUENCE [LARGE SCALE GENOMIC DNA]</scope>
    <source>
        <strain evidence="6 7">WP4_2_2</strain>
    </source>
</reference>
<evidence type="ECO:0000256" key="2">
    <source>
        <dbReference type="ARBA" id="ARBA00023172"/>
    </source>
</evidence>
<evidence type="ECO:0000256" key="3">
    <source>
        <dbReference type="SAM" id="Coils"/>
    </source>
</evidence>
<dbReference type="PROSITE" id="PS51736">
    <property type="entry name" value="RECOMBINASES_3"/>
    <property type="match status" value="1"/>
</dbReference>
<dbReference type="SUPFAM" id="SSF53041">
    <property type="entry name" value="Resolvase-like"/>
    <property type="match status" value="1"/>
</dbReference>
<dbReference type="AlphaFoldDB" id="A0A7W9TTL0"/>
<dbReference type="InterPro" id="IPR038109">
    <property type="entry name" value="DNA_bind_recomb_sf"/>
</dbReference>
<dbReference type="Gene3D" id="3.90.1750.20">
    <property type="entry name" value="Putative Large Serine Recombinase, Chain B, Domain 2"/>
    <property type="match status" value="1"/>
</dbReference>
<comment type="caution">
    <text evidence="6">The sequence shown here is derived from an EMBL/GenBank/DDBJ whole genome shotgun (WGS) entry which is preliminary data.</text>
</comment>
<evidence type="ECO:0000313" key="7">
    <source>
        <dbReference type="Proteomes" id="UP000571554"/>
    </source>
</evidence>
<proteinExistence type="predicted"/>
<dbReference type="InterPro" id="IPR036162">
    <property type="entry name" value="Resolvase-like_N_sf"/>
</dbReference>
<dbReference type="InterPro" id="IPR050639">
    <property type="entry name" value="SSR_resolvase"/>
</dbReference>
<keyword evidence="1" id="KW-0238">DNA-binding</keyword>
<feature type="domain" description="Recombinase" evidence="5">
    <location>
        <begin position="175"/>
        <end position="292"/>
    </location>
</feature>
<organism evidence="6 7">
    <name type="scientific">Paraburkholderia bannensis</name>
    <dbReference type="NCBI Taxonomy" id="765414"/>
    <lineage>
        <taxon>Bacteria</taxon>
        <taxon>Pseudomonadati</taxon>
        <taxon>Pseudomonadota</taxon>
        <taxon>Betaproteobacteria</taxon>
        <taxon>Burkholderiales</taxon>
        <taxon>Burkholderiaceae</taxon>
        <taxon>Paraburkholderia</taxon>
    </lineage>
</organism>
<keyword evidence="7" id="KW-1185">Reference proteome</keyword>
<dbReference type="RefSeq" id="WP_183722485.1">
    <property type="nucleotide sequence ID" value="NZ_JACHBW010000002.1"/>
</dbReference>
<evidence type="ECO:0000256" key="1">
    <source>
        <dbReference type="ARBA" id="ARBA00023125"/>
    </source>
</evidence>
<keyword evidence="2" id="KW-0233">DNA recombination</keyword>
<dbReference type="PANTHER" id="PTHR30461:SF2">
    <property type="entry name" value="SERINE RECOMBINASE PINE-RELATED"/>
    <property type="match status" value="1"/>
</dbReference>
<protein>
    <submittedName>
        <fullName evidence="6">DNA invertase Pin-like site-specific DNA recombinase</fullName>
    </submittedName>
</protein>
<dbReference type="PROSITE" id="PS51737">
    <property type="entry name" value="RECOMBINASE_DNA_BIND"/>
    <property type="match status" value="1"/>
</dbReference>
<accession>A0A7W9TTL0</accession>
<gene>
    <name evidence="6" type="ORF">F4827_001064</name>
</gene>
<dbReference type="PANTHER" id="PTHR30461">
    <property type="entry name" value="DNA-INVERTASE FROM LAMBDOID PROPHAGE"/>
    <property type="match status" value="1"/>
</dbReference>
<dbReference type="Pfam" id="PF00239">
    <property type="entry name" value="Resolvase"/>
    <property type="match status" value="1"/>
</dbReference>
<dbReference type="GO" id="GO:0003677">
    <property type="term" value="F:DNA binding"/>
    <property type="evidence" value="ECO:0007669"/>
    <property type="project" value="UniProtKB-KW"/>
</dbReference>